<evidence type="ECO:0000256" key="2">
    <source>
        <dbReference type="SAM" id="Phobius"/>
    </source>
</evidence>
<evidence type="ECO:0000256" key="1">
    <source>
        <dbReference type="SAM" id="Coils"/>
    </source>
</evidence>
<keyword evidence="1" id="KW-0175">Coiled coil</keyword>
<protein>
    <recommendedName>
        <fullName evidence="3">Potassium channel domain-containing protein</fullName>
    </recommendedName>
</protein>
<feature type="transmembrane region" description="Helical" evidence="2">
    <location>
        <begin position="7"/>
        <end position="24"/>
    </location>
</feature>
<organism evidence="4">
    <name type="scientific">viral metagenome</name>
    <dbReference type="NCBI Taxonomy" id="1070528"/>
    <lineage>
        <taxon>unclassified sequences</taxon>
        <taxon>metagenomes</taxon>
        <taxon>organismal metagenomes</taxon>
    </lineage>
</organism>
<name>A0A6C0KY04_9ZZZZ</name>
<evidence type="ECO:0000313" key="4">
    <source>
        <dbReference type="EMBL" id="QHU22845.1"/>
    </source>
</evidence>
<dbReference type="Gene3D" id="1.10.287.70">
    <property type="match status" value="1"/>
</dbReference>
<proteinExistence type="predicted"/>
<evidence type="ECO:0000259" key="3">
    <source>
        <dbReference type="Pfam" id="PF07885"/>
    </source>
</evidence>
<dbReference type="AlphaFoldDB" id="A0A6C0KY04"/>
<dbReference type="EMBL" id="MN741018">
    <property type="protein sequence ID" value="QHU22845.1"/>
    <property type="molecule type" value="Genomic_DNA"/>
</dbReference>
<reference evidence="4" key="1">
    <citation type="journal article" date="2020" name="Nature">
        <title>Giant virus diversity and host interactions through global metagenomics.</title>
        <authorList>
            <person name="Schulz F."/>
            <person name="Roux S."/>
            <person name="Paez-Espino D."/>
            <person name="Jungbluth S."/>
            <person name="Walsh D.A."/>
            <person name="Denef V.J."/>
            <person name="McMahon K.D."/>
            <person name="Konstantinidis K.T."/>
            <person name="Eloe-Fadrosh E.A."/>
            <person name="Kyrpides N.C."/>
            <person name="Woyke T."/>
        </authorList>
    </citation>
    <scope>NUCLEOTIDE SEQUENCE</scope>
    <source>
        <strain evidence="4">GVMAG-S-ERX555907-63</strain>
    </source>
</reference>
<accession>A0A6C0KY04</accession>
<dbReference type="Pfam" id="PF07885">
    <property type="entry name" value="Ion_trans_2"/>
    <property type="match status" value="1"/>
</dbReference>
<keyword evidence="2" id="KW-1133">Transmembrane helix</keyword>
<dbReference type="InterPro" id="IPR013099">
    <property type="entry name" value="K_chnl_dom"/>
</dbReference>
<feature type="domain" description="Potassium channel" evidence="3">
    <location>
        <begin position="98"/>
        <end position="141"/>
    </location>
</feature>
<sequence>MKNILRFNLLMLQIVIFSVLYLFLDDSHFSGINTLEEMIRTELIQRKIDPIIEKEVAENFENSENQKKEIEKTAEKITKNLEKTEVIESLTKPSLFDKFFKRLYFSFVTGTTLGYGDIFPNSTICKTITIIQLVTTILLLIA</sequence>
<keyword evidence="2" id="KW-0472">Membrane</keyword>
<keyword evidence="2" id="KW-0812">Transmembrane</keyword>
<feature type="coiled-coil region" evidence="1">
    <location>
        <begin position="53"/>
        <end position="87"/>
    </location>
</feature>
<dbReference type="SUPFAM" id="SSF81324">
    <property type="entry name" value="Voltage-gated potassium channels"/>
    <property type="match status" value="1"/>
</dbReference>